<dbReference type="InterPro" id="IPR011109">
    <property type="entry name" value="DNA_bind_recombinase_dom"/>
</dbReference>
<evidence type="ECO:0000313" key="4">
    <source>
        <dbReference type="EMBL" id="GFN00694.1"/>
    </source>
</evidence>
<evidence type="ECO:0000313" key="6">
    <source>
        <dbReference type="Proteomes" id="UP000498980"/>
    </source>
</evidence>
<evidence type="ECO:0000313" key="5">
    <source>
        <dbReference type="EMBL" id="NYE44183.1"/>
    </source>
</evidence>
<gene>
    <name evidence="5" type="ORF">HEB29_005194</name>
    <name evidence="4" type="ORF">Sfulv_55040</name>
</gene>
<dbReference type="InterPro" id="IPR006119">
    <property type="entry name" value="Resolv_N"/>
</dbReference>
<dbReference type="EMBL" id="JACCCF010000001">
    <property type="protein sequence ID" value="NYE44183.1"/>
    <property type="molecule type" value="Genomic_DNA"/>
</dbReference>
<dbReference type="SMART" id="SM00857">
    <property type="entry name" value="Resolvase"/>
    <property type="match status" value="1"/>
</dbReference>
<evidence type="ECO:0000259" key="3">
    <source>
        <dbReference type="PROSITE" id="PS51737"/>
    </source>
</evidence>
<dbReference type="Gene3D" id="3.40.50.1390">
    <property type="entry name" value="Resolvase, N-terminal catalytic domain"/>
    <property type="match status" value="1"/>
</dbReference>
<reference evidence="4 6" key="1">
    <citation type="submission" date="2020-05" db="EMBL/GenBank/DDBJ databases">
        <title>Whole genome shotgun sequence of Streptomyces fulvorobeus NBRC 15897.</title>
        <authorList>
            <person name="Komaki H."/>
            <person name="Tamura T."/>
        </authorList>
    </citation>
    <scope>NUCLEOTIDE SEQUENCE [LARGE SCALE GENOMIC DNA]</scope>
    <source>
        <strain evidence="4 6">NBRC 15897</strain>
    </source>
</reference>
<sequence>MGDTERLIDLFCRKSKAVKSRASKGRKRELSTSAQEARGRTVAAQLGFTVRHVWTEVGSASRFSKRKSRDEQDKALQALVSGETGALWVYKLDRWDRRGAGAILEIIEPRDGIPRRILFDNGDPDNPGIGLDSTNPRDRGELIRRAEAAREETDKLSDRVLDTKAHQRATGQWVQGRPPYGLKVVIIEDPEDPDEELRLLAPDDTLAGGKDAGATKASIARRIIMDVGDGWSTRGLVAQLDDEAIPGPRGENHGWVHATIRTMVHNPVYAGWQVVNLPGTTKRVKFRGDGGQPVRIYSGLVTDEEQQRAIAALSSTQHDEKTTRLIGSQRGGKAKHLLTQFMECATDASPMSYNGVGYKCWRWEKCSRPAFVSTKPIETYIFHRWLTRLSQSDPEDDLLHAVAARWTALKRPDETRELLEAKAVLNAAQESMKRLEKDRRAGLYDGPAESLYAPAMRDTMALVDRASTLVASQSQIEAPSADFLFDEELCTSAWAVADVSTRRDLLRLAIDRIVVEKAPYHAARFKGDDRVHIQWVDGITD</sequence>
<dbReference type="EMBL" id="BLWC01000001">
    <property type="protein sequence ID" value="GFN00694.1"/>
    <property type="molecule type" value="Genomic_DNA"/>
</dbReference>
<dbReference type="AlphaFoldDB" id="A0A7J0CFK6"/>
<keyword evidence="6" id="KW-1185">Reference proteome</keyword>
<dbReference type="InterPro" id="IPR050639">
    <property type="entry name" value="SSR_resolvase"/>
</dbReference>
<dbReference type="InterPro" id="IPR036162">
    <property type="entry name" value="Resolvase-like_N_sf"/>
</dbReference>
<evidence type="ECO:0000256" key="2">
    <source>
        <dbReference type="ARBA" id="ARBA00023172"/>
    </source>
</evidence>
<reference evidence="5 7" key="2">
    <citation type="submission" date="2020-07" db="EMBL/GenBank/DDBJ databases">
        <title>Sequencing the genomes of 1000 actinobacteria strains.</title>
        <authorList>
            <person name="Klenk H.-P."/>
        </authorList>
    </citation>
    <scope>NUCLEOTIDE SEQUENCE [LARGE SCALE GENOMIC DNA]</scope>
    <source>
        <strain evidence="5 7">DSM 41455</strain>
    </source>
</reference>
<evidence type="ECO:0000256" key="1">
    <source>
        <dbReference type="ARBA" id="ARBA00023125"/>
    </source>
</evidence>
<dbReference type="Pfam" id="PF00239">
    <property type="entry name" value="Resolvase"/>
    <property type="match status" value="1"/>
</dbReference>
<dbReference type="Gene3D" id="3.90.1750.20">
    <property type="entry name" value="Putative Large Serine Recombinase, Chain B, Domain 2"/>
    <property type="match status" value="1"/>
</dbReference>
<dbReference type="Pfam" id="PF07508">
    <property type="entry name" value="Recombinase"/>
    <property type="match status" value="1"/>
</dbReference>
<dbReference type="PANTHER" id="PTHR30461">
    <property type="entry name" value="DNA-INVERTASE FROM LAMBDOID PROPHAGE"/>
    <property type="match status" value="1"/>
</dbReference>
<dbReference type="SUPFAM" id="SSF53041">
    <property type="entry name" value="Resolvase-like"/>
    <property type="match status" value="1"/>
</dbReference>
<proteinExistence type="predicted"/>
<dbReference type="RefSeq" id="WP_173316929.1">
    <property type="nucleotide sequence ID" value="NZ_BAAAUE010000022.1"/>
</dbReference>
<keyword evidence="1" id="KW-0238">DNA-binding</keyword>
<evidence type="ECO:0000313" key="7">
    <source>
        <dbReference type="Proteomes" id="UP000530403"/>
    </source>
</evidence>
<keyword evidence="2" id="KW-0233">DNA recombination</keyword>
<dbReference type="GO" id="GO:0003677">
    <property type="term" value="F:DNA binding"/>
    <property type="evidence" value="ECO:0007669"/>
    <property type="project" value="UniProtKB-KW"/>
</dbReference>
<dbReference type="GO" id="GO:0000150">
    <property type="term" value="F:DNA strand exchange activity"/>
    <property type="evidence" value="ECO:0007669"/>
    <property type="project" value="InterPro"/>
</dbReference>
<dbReference type="Proteomes" id="UP000498980">
    <property type="component" value="Unassembled WGS sequence"/>
</dbReference>
<dbReference type="Proteomes" id="UP000530403">
    <property type="component" value="Unassembled WGS sequence"/>
</dbReference>
<dbReference type="PANTHER" id="PTHR30461:SF2">
    <property type="entry name" value="SERINE RECOMBINASE PINE-RELATED"/>
    <property type="match status" value="1"/>
</dbReference>
<name>A0A7J0CFK6_9ACTN</name>
<dbReference type="InterPro" id="IPR038109">
    <property type="entry name" value="DNA_bind_recomb_sf"/>
</dbReference>
<protein>
    <submittedName>
        <fullName evidence="5">DNA invertase Pin-like site-specific DNA recombinase</fullName>
    </submittedName>
</protein>
<accession>A0A7J0CFK6</accession>
<organism evidence="4 6">
    <name type="scientific">Streptomyces fulvorobeus</name>
    <dbReference type="NCBI Taxonomy" id="284028"/>
    <lineage>
        <taxon>Bacteria</taxon>
        <taxon>Bacillati</taxon>
        <taxon>Actinomycetota</taxon>
        <taxon>Actinomycetes</taxon>
        <taxon>Kitasatosporales</taxon>
        <taxon>Streptomycetaceae</taxon>
        <taxon>Streptomyces</taxon>
    </lineage>
</organism>
<feature type="domain" description="Recombinase" evidence="3">
    <location>
        <begin position="179"/>
        <end position="319"/>
    </location>
</feature>
<dbReference type="PROSITE" id="PS51737">
    <property type="entry name" value="RECOMBINASE_DNA_BIND"/>
    <property type="match status" value="1"/>
</dbReference>
<comment type="caution">
    <text evidence="4">The sequence shown here is derived from an EMBL/GenBank/DDBJ whole genome shotgun (WGS) entry which is preliminary data.</text>
</comment>